<dbReference type="EMBL" id="MU157843">
    <property type="protein sequence ID" value="KAF9529831.1"/>
    <property type="molecule type" value="Genomic_DNA"/>
</dbReference>
<organism evidence="1 2">
    <name type="scientific">Crepidotus variabilis</name>
    <dbReference type="NCBI Taxonomy" id="179855"/>
    <lineage>
        <taxon>Eukaryota</taxon>
        <taxon>Fungi</taxon>
        <taxon>Dikarya</taxon>
        <taxon>Basidiomycota</taxon>
        <taxon>Agaricomycotina</taxon>
        <taxon>Agaricomycetes</taxon>
        <taxon>Agaricomycetidae</taxon>
        <taxon>Agaricales</taxon>
        <taxon>Agaricineae</taxon>
        <taxon>Crepidotaceae</taxon>
        <taxon>Crepidotus</taxon>
    </lineage>
</organism>
<protein>
    <submittedName>
        <fullName evidence="1">Uncharacterized protein</fullName>
    </submittedName>
</protein>
<name>A0A9P6JR22_9AGAR</name>
<proteinExistence type="predicted"/>
<evidence type="ECO:0000313" key="2">
    <source>
        <dbReference type="Proteomes" id="UP000807306"/>
    </source>
</evidence>
<dbReference type="AlphaFoldDB" id="A0A9P6JR22"/>
<dbReference type="Proteomes" id="UP000807306">
    <property type="component" value="Unassembled WGS sequence"/>
</dbReference>
<reference evidence="1" key="1">
    <citation type="submission" date="2020-11" db="EMBL/GenBank/DDBJ databases">
        <authorList>
            <consortium name="DOE Joint Genome Institute"/>
            <person name="Ahrendt S."/>
            <person name="Riley R."/>
            <person name="Andreopoulos W."/>
            <person name="Labutti K."/>
            <person name="Pangilinan J."/>
            <person name="Ruiz-Duenas F.J."/>
            <person name="Barrasa J.M."/>
            <person name="Sanchez-Garcia M."/>
            <person name="Camarero S."/>
            <person name="Miyauchi S."/>
            <person name="Serrano A."/>
            <person name="Linde D."/>
            <person name="Babiker R."/>
            <person name="Drula E."/>
            <person name="Ayuso-Fernandez I."/>
            <person name="Pacheco R."/>
            <person name="Padilla G."/>
            <person name="Ferreira P."/>
            <person name="Barriuso J."/>
            <person name="Kellner H."/>
            <person name="Castanera R."/>
            <person name="Alfaro M."/>
            <person name="Ramirez L."/>
            <person name="Pisabarro A.G."/>
            <person name="Kuo A."/>
            <person name="Tritt A."/>
            <person name="Lipzen A."/>
            <person name="He G."/>
            <person name="Yan M."/>
            <person name="Ng V."/>
            <person name="Cullen D."/>
            <person name="Martin F."/>
            <person name="Rosso M.-N."/>
            <person name="Henrissat B."/>
            <person name="Hibbett D."/>
            <person name="Martinez A.T."/>
            <person name="Grigoriev I.V."/>
        </authorList>
    </citation>
    <scope>NUCLEOTIDE SEQUENCE</scope>
    <source>
        <strain evidence="1">CBS 506.95</strain>
    </source>
</reference>
<comment type="caution">
    <text evidence="1">The sequence shown here is derived from an EMBL/GenBank/DDBJ whole genome shotgun (WGS) entry which is preliminary data.</text>
</comment>
<sequence>MSISEHTENPIDLCLKLLTRNPRYPAYITSITILLKHVDESNPNSHPSLEAEGRGTPTSVDSGLDINFPEFLSLVNLTPNDSPRLQKLDLFGYFAYDLLNDHQTPLTTPTKESAIALRQSSVVTPKLLCSSQLYFKLAHAANCQSKEFQDLNPFT</sequence>
<evidence type="ECO:0000313" key="1">
    <source>
        <dbReference type="EMBL" id="KAF9529831.1"/>
    </source>
</evidence>
<accession>A0A9P6JR22</accession>
<gene>
    <name evidence="1" type="ORF">CPB83DRAFT_905681</name>
</gene>
<keyword evidence="2" id="KW-1185">Reference proteome</keyword>